<sequence>MQALVLEFSEFIRLGKEVHGKQGYRGLDCEHWGYDKSSQLEIIEYAKEIGYLREVKK</sequence>
<dbReference type="OrthoDB" id="2628479at2"/>
<dbReference type="STRING" id="1234679.BN424_1822"/>
<name>K8EHD2_CARML</name>
<evidence type="ECO:0000313" key="1">
    <source>
        <dbReference type="EMBL" id="CCO11263.2"/>
    </source>
</evidence>
<proteinExistence type="predicted"/>
<dbReference type="AlphaFoldDB" id="K8EHD2"/>
<dbReference type="RefSeq" id="WP_015076489.1">
    <property type="nucleotide sequence ID" value="NC_019425.2"/>
</dbReference>
<accession>K8EHD2</accession>
<dbReference type="HOGENOM" id="CLU_2988164_0_0_9"/>
<protein>
    <submittedName>
        <fullName evidence="1">Uncharacterized protein</fullName>
    </submittedName>
</protein>
<evidence type="ECO:0000313" key="2">
    <source>
        <dbReference type="Proteomes" id="UP000000212"/>
    </source>
</evidence>
<keyword evidence="2" id="KW-1185">Reference proteome</keyword>
<dbReference type="KEGG" id="cml:BN424_1822"/>
<organism evidence="1 2">
    <name type="scientific">Carnobacterium maltaromaticum LMA28</name>
    <dbReference type="NCBI Taxonomy" id="1234679"/>
    <lineage>
        <taxon>Bacteria</taxon>
        <taxon>Bacillati</taxon>
        <taxon>Bacillota</taxon>
        <taxon>Bacilli</taxon>
        <taxon>Lactobacillales</taxon>
        <taxon>Carnobacteriaceae</taxon>
        <taxon>Carnobacterium</taxon>
    </lineage>
</organism>
<reference evidence="2" key="1">
    <citation type="journal article" date="2013" name="Genome Announc.">
        <title>Complete Chromosome Sequence of Carnobacterium maltaromaticum LMA 28.</title>
        <authorList>
            <person name="Cailliez-Grimal C."/>
            <person name="Chaillou S."/>
            <person name="Anba-Mondoloni J."/>
            <person name="Loux V."/>
            <person name="Afzal M.I."/>
            <person name="Rahman A."/>
            <person name="Kergourlay G."/>
            <person name="Champomier-Verges M.C."/>
            <person name="Zagorec M."/>
            <person name="Dalgaard P."/>
            <person name="Leisner J.J."/>
            <person name="Prevost H."/>
            <person name="Revol-Junelles A.M."/>
            <person name="Borges F."/>
        </authorList>
    </citation>
    <scope>NUCLEOTIDE SEQUENCE</scope>
    <source>
        <strain evidence="2">LMA28</strain>
    </source>
</reference>
<gene>
    <name evidence="1" type="ORF">BN424_1822</name>
</gene>
<dbReference type="EMBL" id="HE999757">
    <property type="protein sequence ID" value="CCO11263.2"/>
    <property type="molecule type" value="Genomic_DNA"/>
</dbReference>
<dbReference type="Proteomes" id="UP000000212">
    <property type="component" value="Chromosome"/>
</dbReference>